<evidence type="ECO:0000256" key="3">
    <source>
        <dbReference type="ARBA" id="ARBA00004906"/>
    </source>
</evidence>
<feature type="transmembrane region" description="Helical" evidence="15">
    <location>
        <begin position="280"/>
        <end position="298"/>
    </location>
</feature>
<evidence type="ECO:0000313" key="17">
    <source>
        <dbReference type="EMBL" id="KAK6776885.1"/>
    </source>
</evidence>
<dbReference type="EC" id="2.3.2.27" evidence="4"/>
<dbReference type="Pfam" id="PF07795">
    <property type="entry name" value="DUF1635"/>
    <property type="match status" value="1"/>
</dbReference>
<evidence type="ECO:0000256" key="4">
    <source>
        <dbReference type="ARBA" id="ARBA00012483"/>
    </source>
</evidence>
<evidence type="ECO:0000256" key="9">
    <source>
        <dbReference type="ARBA" id="ARBA00022786"/>
    </source>
</evidence>
<evidence type="ECO:0000256" key="12">
    <source>
        <dbReference type="ARBA" id="ARBA00023136"/>
    </source>
</evidence>
<name>A0AAN8SW67_SOLBU</name>
<dbReference type="Proteomes" id="UP001371456">
    <property type="component" value="Unassembled WGS sequence"/>
</dbReference>
<organism evidence="17 18">
    <name type="scientific">Solanum bulbocastanum</name>
    <name type="common">Wild potato</name>
    <dbReference type="NCBI Taxonomy" id="147425"/>
    <lineage>
        <taxon>Eukaryota</taxon>
        <taxon>Viridiplantae</taxon>
        <taxon>Streptophyta</taxon>
        <taxon>Embryophyta</taxon>
        <taxon>Tracheophyta</taxon>
        <taxon>Spermatophyta</taxon>
        <taxon>Magnoliopsida</taxon>
        <taxon>eudicotyledons</taxon>
        <taxon>Gunneridae</taxon>
        <taxon>Pentapetalae</taxon>
        <taxon>asterids</taxon>
        <taxon>lamiids</taxon>
        <taxon>Solanales</taxon>
        <taxon>Solanaceae</taxon>
        <taxon>Solanoideae</taxon>
        <taxon>Solaneae</taxon>
        <taxon>Solanum</taxon>
    </lineage>
</organism>
<evidence type="ECO:0000256" key="10">
    <source>
        <dbReference type="ARBA" id="ARBA00022833"/>
    </source>
</evidence>
<dbReference type="GO" id="GO:0016020">
    <property type="term" value="C:membrane"/>
    <property type="evidence" value="ECO:0007669"/>
    <property type="project" value="UniProtKB-SubCell"/>
</dbReference>
<keyword evidence="18" id="KW-1185">Reference proteome</keyword>
<evidence type="ECO:0000313" key="18">
    <source>
        <dbReference type="Proteomes" id="UP001371456"/>
    </source>
</evidence>
<comment type="pathway">
    <text evidence="3">Protein modification; protein ubiquitination.</text>
</comment>
<comment type="subcellular location">
    <subcellularLocation>
        <location evidence="2">Membrane</location>
        <topology evidence="2">Single-pass membrane protein</topology>
    </subcellularLocation>
</comment>
<dbReference type="PANTHER" id="PTHR33431">
    <property type="entry name" value="ENABLED-LIKE PROTEIN (DUF1635)"/>
    <property type="match status" value="1"/>
</dbReference>
<accession>A0AAN8SW67</accession>
<dbReference type="InterPro" id="IPR012862">
    <property type="entry name" value="DUF1635"/>
</dbReference>
<keyword evidence="8 14" id="KW-0863">Zinc-finger</keyword>
<keyword evidence="7" id="KW-0479">Metal-binding</keyword>
<dbReference type="GO" id="GO:0061630">
    <property type="term" value="F:ubiquitin protein ligase activity"/>
    <property type="evidence" value="ECO:0007669"/>
    <property type="project" value="UniProtKB-EC"/>
</dbReference>
<evidence type="ECO:0000256" key="6">
    <source>
        <dbReference type="ARBA" id="ARBA00022692"/>
    </source>
</evidence>
<dbReference type="SMART" id="SM00184">
    <property type="entry name" value="RING"/>
    <property type="match status" value="1"/>
</dbReference>
<protein>
    <recommendedName>
        <fullName evidence="4">RING-type E3 ubiquitin transferase</fullName>
        <ecNumber evidence="4">2.3.2.27</ecNumber>
    </recommendedName>
</protein>
<evidence type="ECO:0000256" key="15">
    <source>
        <dbReference type="SAM" id="Phobius"/>
    </source>
</evidence>
<evidence type="ECO:0000256" key="8">
    <source>
        <dbReference type="ARBA" id="ARBA00022771"/>
    </source>
</evidence>
<dbReference type="GO" id="GO:0008270">
    <property type="term" value="F:zinc ion binding"/>
    <property type="evidence" value="ECO:0007669"/>
    <property type="project" value="UniProtKB-KW"/>
</dbReference>
<proteinExistence type="inferred from homology"/>
<dbReference type="InterPro" id="IPR013083">
    <property type="entry name" value="Znf_RING/FYVE/PHD"/>
</dbReference>
<evidence type="ECO:0000256" key="2">
    <source>
        <dbReference type="ARBA" id="ARBA00004167"/>
    </source>
</evidence>
<dbReference type="Pfam" id="PF13639">
    <property type="entry name" value="zf-RING_2"/>
    <property type="match status" value="1"/>
</dbReference>
<evidence type="ECO:0000256" key="13">
    <source>
        <dbReference type="ARBA" id="ARBA00024209"/>
    </source>
</evidence>
<dbReference type="PANTHER" id="PTHR33431:SF23">
    <property type="entry name" value="UPA23"/>
    <property type="match status" value="1"/>
</dbReference>
<dbReference type="Gene3D" id="3.30.40.10">
    <property type="entry name" value="Zinc/RING finger domain, C3HC4 (zinc finger)"/>
    <property type="match status" value="1"/>
</dbReference>
<keyword evidence="12 15" id="KW-0472">Membrane</keyword>
<dbReference type="PROSITE" id="PS50089">
    <property type="entry name" value="ZF_RING_2"/>
    <property type="match status" value="1"/>
</dbReference>
<dbReference type="AlphaFoldDB" id="A0AAN8SW67"/>
<evidence type="ECO:0000256" key="7">
    <source>
        <dbReference type="ARBA" id="ARBA00022723"/>
    </source>
</evidence>
<evidence type="ECO:0000256" key="11">
    <source>
        <dbReference type="ARBA" id="ARBA00022989"/>
    </source>
</evidence>
<keyword evidence="5" id="KW-0808">Transferase</keyword>
<dbReference type="EMBL" id="JBANQN010000011">
    <property type="protein sequence ID" value="KAK6776885.1"/>
    <property type="molecule type" value="Genomic_DNA"/>
</dbReference>
<keyword evidence="11 15" id="KW-1133">Transmembrane helix</keyword>
<keyword evidence="10" id="KW-0862">Zinc</keyword>
<dbReference type="FunFam" id="3.30.40.10:FF:000187">
    <property type="entry name" value="E3 ubiquitin-protein ligase ATL6"/>
    <property type="match status" value="1"/>
</dbReference>
<keyword evidence="6 15" id="KW-0812">Transmembrane</keyword>
<evidence type="ECO:0000256" key="1">
    <source>
        <dbReference type="ARBA" id="ARBA00000900"/>
    </source>
</evidence>
<dbReference type="InterPro" id="IPR001841">
    <property type="entry name" value="Znf_RING"/>
</dbReference>
<dbReference type="CDD" id="cd16461">
    <property type="entry name" value="RING-H2_EL5-like"/>
    <property type="match status" value="1"/>
</dbReference>
<evidence type="ECO:0000256" key="14">
    <source>
        <dbReference type="PROSITE-ProRule" id="PRU00175"/>
    </source>
</evidence>
<keyword evidence="9" id="KW-0833">Ubl conjugation pathway</keyword>
<evidence type="ECO:0000256" key="5">
    <source>
        <dbReference type="ARBA" id="ARBA00022679"/>
    </source>
</evidence>
<comment type="caution">
    <text evidence="17">The sequence shown here is derived from an EMBL/GenBank/DDBJ whole genome shotgun (WGS) entry which is preliminary data.</text>
</comment>
<evidence type="ECO:0000259" key="16">
    <source>
        <dbReference type="PROSITE" id="PS50089"/>
    </source>
</evidence>
<gene>
    <name evidence="17" type="ORF">RDI58_027886</name>
</gene>
<dbReference type="SUPFAM" id="SSF57850">
    <property type="entry name" value="RING/U-box"/>
    <property type="match status" value="1"/>
</dbReference>
<comment type="similarity">
    <text evidence="13">Belongs to the RING-type zinc finger family. ATL subfamily.</text>
</comment>
<feature type="domain" description="RING-type" evidence="16">
    <location>
        <begin position="368"/>
        <end position="410"/>
    </location>
</feature>
<comment type="catalytic activity">
    <reaction evidence="1">
        <text>S-ubiquitinyl-[E2 ubiquitin-conjugating enzyme]-L-cysteine + [acceptor protein]-L-lysine = [E2 ubiquitin-conjugating enzyme]-L-cysteine + N(6)-ubiquitinyl-[acceptor protein]-L-lysine.</text>
        <dbReference type="EC" id="2.3.2.27"/>
    </reaction>
</comment>
<sequence length="459" mass="52208">MEEMASLWSYQEKLVYTSLELEKMKVQMSEEMMKNKEYVKQLIQFLKMVCQERDEAKDQLHKLLNKFDSNPPIVMMKSTKANSSITDQSNSLSETYNYQSHYSSPVESFFDTVSSPELEFSNINITDSNPVAYDNCVTQLSPKVDKASLVIESFVKGKTLPQQGKLLQSVLEAGPLLQTLLVSGKLPQWRNPPQLTPFNIPSVSFKGCVSDVSNQNIGANLSYPASTSQPYFDMSCGSSQMVSTSMLNFAKSDSGSCLENQSMSSPDSTPGIGPLHWDPLLIVSVGIVCFIFLLFSYFKIIQMRCCGFLSVHFYRNPIQRRQLNDHILEDHDSQHQSSGLDSYIMHSLPITQFKKNDEQTTRPNNSDCAVCLGEFQEGEWLKHLPYCSHVFHVACIDTWFQIHSSCPLCRSNVFSVKMQQGHSITMNTLLETLRREDFNRERSVHNEDIRSQILQNHSF</sequence>
<reference evidence="17 18" key="1">
    <citation type="submission" date="2024-02" db="EMBL/GenBank/DDBJ databases">
        <title>de novo genome assembly of Solanum bulbocastanum strain 11H21.</title>
        <authorList>
            <person name="Hosaka A.J."/>
        </authorList>
    </citation>
    <scope>NUCLEOTIDE SEQUENCE [LARGE SCALE GENOMIC DNA]</scope>
    <source>
        <tissue evidence="17">Young leaves</tissue>
    </source>
</reference>